<dbReference type="PANTHER" id="PTHR10229:SF0">
    <property type="entry name" value="GTP-BINDING PROTEIN 6-RELATED"/>
    <property type="match status" value="1"/>
</dbReference>
<dbReference type="InterPro" id="IPR016496">
    <property type="entry name" value="GTPase_HflX"/>
</dbReference>
<dbReference type="InterPro" id="IPR030394">
    <property type="entry name" value="G_HFLX_dom"/>
</dbReference>
<proteinExistence type="inferred from homology"/>
<feature type="binding site" evidence="6">
    <location>
        <begin position="279"/>
        <end position="282"/>
    </location>
    <ligand>
        <name>GTP</name>
        <dbReference type="ChEBI" id="CHEBI:37565"/>
    </ligand>
</feature>
<feature type="binding site" evidence="6">
    <location>
        <begin position="232"/>
        <end position="239"/>
    </location>
    <ligand>
        <name>GTP</name>
        <dbReference type="ChEBI" id="CHEBI:37565"/>
    </ligand>
</feature>
<comment type="subunit">
    <text evidence="5">Monomer. Associates with the 50S ribosomal subunit.</text>
</comment>
<evidence type="ECO:0000256" key="1">
    <source>
        <dbReference type="ARBA" id="ARBA00022723"/>
    </source>
</evidence>
<keyword evidence="8" id="KW-0175">Coiled coil</keyword>
<dbReference type="InterPro" id="IPR032305">
    <property type="entry name" value="GTP-bd_M"/>
</dbReference>
<evidence type="ECO:0000256" key="5">
    <source>
        <dbReference type="HAMAP-Rule" id="MF_00900"/>
    </source>
</evidence>
<dbReference type="InterPro" id="IPR006073">
    <property type="entry name" value="GTP-bd"/>
</dbReference>
<dbReference type="NCBIfam" id="TIGR03156">
    <property type="entry name" value="GTP_HflX"/>
    <property type="match status" value="1"/>
</dbReference>
<evidence type="ECO:0000313" key="11">
    <source>
        <dbReference type="Proteomes" id="UP000002139"/>
    </source>
</evidence>
<dbReference type="Pfam" id="PF16360">
    <property type="entry name" value="GTP-bdg_M"/>
    <property type="match status" value="1"/>
</dbReference>
<dbReference type="Proteomes" id="UP000002139">
    <property type="component" value="Chromosome"/>
</dbReference>
<feature type="coiled-coil region" evidence="8">
    <location>
        <begin position="194"/>
        <end position="221"/>
    </location>
</feature>
<feature type="binding site" evidence="6">
    <location>
        <begin position="369"/>
        <end position="371"/>
    </location>
    <ligand>
        <name>GTP</name>
        <dbReference type="ChEBI" id="CHEBI:37565"/>
    </ligand>
</feature>
<evidence type="ECO:0000256" key="8">
    <source>
        <dbReference type="SAM" id="Coils"/>
    </source>
</evidence>
<protein>
    <recommendedName>
        <fullName evidence="5">GTPase HflX</fullName>
    </recommendedName>
    <alternativeName>
        <fullName evidence="5">GTP-binding protein HflX</fullName>
    </alternativeName>
</protein>
<dbReference type="InterPro" id="IPR025121">
    <property type="entry name" value="GTPase_HflX_N"/>
</dbReference>
<dbReference type="InterPro" id="IPR027417">
    <property type="entry name" value="P-loop_NTPase"/>
</dbReference>
<evidence type="ECO:0000256" key="3">
    <source>
        <dbReference type="ARBA" id="ARBA00022842"/>
    </source>
</evidence>
<dbReference type="Gene3D" id="3.40.50.11060">
    <property type="entry name" value="GTPase HflX, N-terminal domain"/>
    <property type="match status" value="1"/>
</dbReference>
<sequence>MPASKRSTRACRNSPVHKAIVIAVQLPEAAEADVHRSLAELKQLLLGLDITAVAEVVQKRSVRSSPTYLGEGKLRELAALTGGTGEVPRGPEARRADRAASEPAERLVVVADDELSPGQLRNLQAALGVDVLDRTAVILRVFESRARTREARLEIELARIEYELPRIRDDHTLGDREGGGGRASRGHTNVELAKQRARDRMAAVRRELEQLKESAEQRRLARADSFRVALVGYTNAGKSSFMRQLTGSDVLVEDRPFATLGTTVRQLSPPATPAVLVADTVGFIHRLPHALVASFHSTLSEAREAWLLLHVVDAADPAFRSQIRVTEQVLADIGAAETPALLLLNKADRLDREERDALAREHPGALLMSALDHRDGDALRARIEAFFAQHLVEQTVSIPYDRHGVLAELRDRLQVVREEYGDEVSVTVRGTPETLGKLAARLSGGG</sequence>
<keyword evidence="2 5" id="KW-0547">Nucleotide-binding</keyword>
<dbReference type="PROSITE" id="PS51705">
    <property type="entry name" value="G_HFLX"/>
    <property type="match status" value="1"/>
</dbReference>
<dbReference type="GO" id="GO:0005737">
    <property type="term" value="C:cytoplasm"/>
    <property type="evidence" value="ECO:0007669"/>
    <property type="project" value="UniProtKB-SubCell"/>
</dbReference>
<keyword evidence="3 7" id="KW-0460">Magnesium</keyword>
<dbReference type="Gene3D" id="3.40.50.300">
    <property type="entry name" value="P-loop containing nucleotide triphosphate hydrolases"/>
    <property type="match status" value="1"/>
</dbReference>
<evidence type="ECO:0000256" key="2">
    <source>
        <dbReference type="ARBA" id="ARBA00022741"/>
    </source>
</evidence>
<evidence type="ECO:0000256" key="7">
    <source>
        <dbReference type="PIRSR" id="PIRSR006809-2"/>
    </source>
</evidence>
<dbReference type="InterPro" id="IPR042108">
    <property type="entry name" value="GTPase_HflX_N_sf"/>
</dbReference>
<dbReference type="AlphaFoldDB" id="A9FVS2"/>
<comment type="subcellular location">
    <subcellularLocation>
        <location evidence="5">Cytoplasm</location>
    </subcellularLocation>
    <text evidence="5">May associate with membranes.</text>
</comment>
<dbReference type="SUPFAM" id="SSF52540">
    <property type="entry name" value="P-loop containing nucleoside triphosphate hydrolases"/>
    <property type="match status" value="1"/>
</dbReference>
<dbReference type="EMBL" id="AM746676">
    <property type="protein sequence ID" value="CAN92306.1"/>
    <property type="molecule type" value="Genomic_DNA"/>
</dbReference>
<dbReference type="PIRSF" id="PIRSF006809">
    <property type="entry name" value="GTP-binding_hflX_prd"/>
    <property type="match status" value="1"/>
</dbReference>
<dbReference type="CDD" id="cd01878">
    <property type="entry name" value="HflX"/>
    <property type="match status" value="1"/>
</dbReference>
<dbReference type="HOGENOM" id="CLU_019597_2_1_7"/>
<keyword evidence="1 7" id="KW-0479">Metal-binding</keyword>
<evidence type="ECO:0000256" key="6">
    <source>
        <dbReference type="PIRSR" id="PIRSR006809-1"/>
    </source>
</evidence>
<evidence type="ECO:0000259" key="9">
    <source>
        <dbReference type="PROSITE" id="PS51705"/>
    </source>
</evidence>
<feature type="binding site" evidence="6">
    <location>
        <begin position="345"/>
        <end position="348"/>
    </location>
    <ligand>
        <name>GTP</name>
        <dbReference type="ChEBI" id="CHEBI:37565"/>
    </ligand>
</feature>
<dbReference type="BioCyc" id="SCEL448385:SCE_RS11035-MONOMER"/>
<dbReference type="Gene3D" id="6.10.250.2860">
    <property type="match status" value="1"/>
</dbReference>
<dbReference type="OrthoDB" id="9812272at2"/>
<reference evidence="10 11" key="1">
    <citation type="journal article" date="2007" name="Nat. Biotechnol.">
        <title>Complete genome sequence of the myxobacterium Sorangium cellulosum.</title>
        <authorList>
            <person name="Schneiker S."/>
            <person name="Perlova O."/>
            <person name="Kaiser O."/>
            <person name="Gerth K."/>
            <person name="Alici A."/>
            <person name="Altmeyer M.O."/>
            <person name="Bartels D."/>
            <person name="Bekel T."/>
            <person name="Beyer S."/>
            <person name="Bode E."/>
            <person name="Bode H.B."/>
            <person name="Bolten C.J."/>
            <person name="Choudhuri J.V."/>
            <person name="Doss S."/>
            <person name="Elnakady Y.A."/>
            <person name="Frank B."/>
            <person name="Gaigalat L."/>
            <person name="Goesmann A."/>
            <person name="Groeger C."/>
            <person name="Gross F."/>
            <person name="Jelsbak L."/>
            <person name="Jelsbak L."/>
            <person name="Kalinowski J."/>
            <person name="Kegler C."/>
            <person name="Knauber T."/>
            <person name="Konietzny S."/>
            <person name="Kopp M."/>
            <person name="Krause L."/>
            <person name="Krug D."/>
            <person name="Linke B."/>
            <person name="Mahmud T."/>
            <person name="Martinez-Arias R."/>
            <person name="McHardy A.C."/>
            <person name="Merai M."/>
            <person name="Meyer F."/>
            <person name="Mormann S."/>
            <person name="Munoz-Dorado J."/>
            <person name="Perez J."/>
            <person name="Pradella S."/>
            <person name="Rachid S."/>
            <person name="Raddatz G."/>
            <person name="Rosenau F."/>
            <person name="Rueckert C."/>
            <person name="Sasse F."/>
            <person name="Scharfe M."/>
            <person name="Schuster S.C."/>
            <person name="Suen G."/>
            <person name="Treuner-Lange A."/>
            <person name="Velicer G.J."/>
            <person name="Vorholter F.-J."/>
            <person name="Weissman K.J."/>
            <person name="Welch R.D."/>
            <person name="Wenzel S.C."/>
            <person name="Whitworth D.E."/>
            <person name="Wilhelm S."/>
            <person name="Wittmann C."/>
            <person name="Bloecker H."/>
            <person name="Puehler A."/>
            <person name="Mueller R."/>
        </authorList>
    </citation>
    <scope>NUCLEOTIDE SEQUENCE [LARGE SCALE GENOMIC DNA]</scope>
    <source>
        <strain evidence="11">So ce56</strain>
    </source>
</reference>
<dbReference type="RefSeq" id="WP_012234781.1">
    <property type="nucleotide sequence ID" value="NC_010162.1"/>
</dbReference>
<dbReference type="GO" id="GO:0003924">
    <property type="term" value="F:GTPase activity"/>
    <property type="evidence" value="ECO:0007669"/>
    <property type="project" value="UniProtKB-UniRule"/>
</dbReference>
<comment type="function">
    <text evidence="5">GTPase that associates with the 50S ribosomal subunit and may have a role during protein synthesis or ribosome biogenesis.</text>
</comment>
<dbReference type="HAMAP" id="MF_00900">
    <property type="entry name" value="GTPase_HflX"/>
    <property type="match status" value="1"/>
</dbReference>
<dbReference type="KEGG" id="scl:sce2147"/>
<feature type="binding site" evidence="7">
    <location>
        <position position="259"/>
    </location>
    <ligand>
        <name>Mg(2+)</name>
        <dbReference type="ChEBI" id="CHEBI:18420"/>
    </ligand>
</feature>
<dbReference type="PRINTS" id="PR00326">
    <property type="entry name" value="GTP1OBG"/>
</dbReference>
<accession>A9FVS2</accession>
<dbReference type="Pfam" id="PF13167">
    <property type="entry name" value="GTP-bdg_N"/>
    <property type="match status" value="1"/>
</dbReference>
<dbReference type="Pfam" id="PF01926">
    <property type="entry name" value="MMR_HSR1"/>
    <property type="match status" value="1"/>
</dbReference>
<evidence type="ECO:0000313" key="10">
    <source>
        <dbReference type="EMBL" id="CAN92306.1"/>
    </source>
</evidence>
<keyword evidence="11" id="KW-1185">Reference proteome</keyword>
<dbReference type="PANTHER" id="PTHR10229">
    <property type="entry name" value="GTP-BINDING PROTEIN HFLX"/>
    <property type="match status" value="1"/>
</dbReference>
<dbReference type="GO" id="GO:0046872">
    <property type="term" value="F:metal ion binding"/>
    <property type="evidence" value="ECO:0007669"/>
    <property type="project" value="UniProtKB-KW"/>
</dbReference>
<gene>
    <name evidence="5" type="primary">hflX</name>
    <name evidence="10" type="synonym">hflX2</name>
    <name evidence="10" type="ordered locus">sce2147</name>
</gene>
<dbReference type="GO" id="GO:0043022">
    <property type="term" value="F:ribosome binding"/>
    <property type="evidence" value="ECO:0007669"/>
    <property type="project" value="TreeGrafter"/>
</dbReference>
<dbReference type="STRING" id="448385.sce2147"/>
<dbReference type="eggNOG" id="COG2262">
    <property type="taxonomic scope" value="Bacteria"/>
</dbReference>
<comment type="cofactor">
    <cofactor evidence="7">
        <name>Mg(2+)</name>
        <dbReference type="ChEBI" id="CHEBI:18420"/>
    </cofactor>
</comment>
<keyword evidence="4 5" id="KW-0342">GTP-binding</keyword>
<comment type="similarity">
    <text evidence="5">Belongs to the TRAFAC class OBG-HflX-like GTPase superfamily. HflX GTPase family.</text>
</comment>
<feature type="binding site" evidence="7">
    <location>
        <position position="239"/>
    </location>
    <ligand>
        <name>Mg(2+)</name>
        <dbReference type="ChEBI" id="CHEBI:18420"/>
    </ligand>
</feature>
<name>A9FVS2_SORC5</name>
<feature type="domain" description="Hflx-type G" evidence="9">
    <location>
        <begin position="226"/>
        <end position="391"/>
    </location>
</feature>
<keyword evidence="5" id="KW-0963">Cytoplasm</keyword>
<organism evidence="10 11">
    <name type="scientific">Sorangium cellulosum (strain So ce56)</name>
    <name type="common">Polyangium cellulosum (strain So ce56)</name>
    <dbReference type="NCBI Taxonomy" id="448385"/>
    <lineage>
        <taxon>Bacteria</taxon>
        <taxon>Pseudomonadati</taxon>
        <taxon>Myxococcota</taxon>
        <taxon>Polyangia</taxon>
        <taxon>Polyangiales</taxon>
        <taxon>Polyangiaceae</taxon>
        <taxon>Sorangium</taxon>
    </lineage>
</organism>
<dbReference type="GO" id="GO:0005525">
    <property type="term" value="F:GTP binding"/>
    <property type="evidence" value="ECO:0007669"/>
    <property type="project" value="UniProtKB-UniRule"/>
</dbReference>
<evidence type="ECO:0000256" key="4">
    <source>
        <dbReference type="ARBA" id="ARBA00023134"/>
    </source>
</evidence>